<reference evidence="2" key="1">
    <citation type="submission" date="2020-01" db="EMBL/GenBank/DDBJ databases">
        <authorList>
            <consortium name="DOE Joint Genome Institute"/>
            <person name="Haridas S."/>
            <person name="Albert R."/>
            <person name="Binder M."/>
            <person name="Bloem J."/>
            <person name="Labutti K."/>
            <person name="Salamov A."/>
            <person name="Andreopoulos B."/>
            <person name="Baker S.E."/>
            <person name="Barry K."/>
            <person name="Bills G."/>
            <person name="Bluhm B.H."/>
            <person name="Cannon C."/>
            <person name="Castanera R."/>
            <person name="Culley D.E."/>
            <person name="Daum C."/>
            <person name="Ezra D."/>
            <person name="Gonzalez J.B."/>
            <person name="Henrissat B."/>
            <person name="Kuo A."/>
            <person name="Liang C."/>
            <person name="Lipzen A."/>
            <person name="Lutzoni F."/>
            <person name="Magnuson J."/>
            <person name="Mondo S."/>
            <person name="Nolan M."/>
            <person name="Ohm R."/>
            <person name="Pangilinan J."/>
            <person name="Park H.-J."/>
            <person name="Ramirez L."/>
            <person name="Alfaro M."/>
            <person name="Sun H."/>
            <person name="Tritt A."/>
            <person name="Yoshinaga Y."/>
            <person name="Zwiers L.-H."/>
            <person name="Turgeon B.G."/>
            <person name="Goodwin S.B."/>
            <person name="Spatafora J.W."/>
            <person name="Crous P.W."/>
            <person name="Grigoriev I.V."/>
        </authorList>
    </citation>
    <scope>NUCLEOTIDE SEQUENCE</scope>
    <source>
        <strain evidence="2">IPT5</strain>
    </source>
</reference>
<accession>A0A6A7AYU5</accession>
<proteinExistence type="predicted"/>
<evidence type="ECO:0000313" key="2">
    <source>
        <dbReference type="EMBL" id="KAF2847328.1"/>
    </source>
</evidence>
<evidence type="ECO:0000256" key="1">
    <source>
        <dbReference type="SAM" id="MobiDB-lite"/>
    </source>
</evidence>
<feature type="compositionally biased region" description="Basic residues" evidence="1">
    <location>
        <begin position="398"/>
        <end position="407"/>
    </location>
</feature>
<feature type="region of interest" description="Disordered" evidence="1">
    <location>
        <begin position="684"/>
        <end position="703"/>
    </location>
</feature>
<name>A0A6A7AYU5_9PLEO</name>
<feature type="region of interest" description="Disordered" evidence="1">
    <location>
        <begin position="323"/>
        <end position="492"/>
    </location>
</feature>
<dbReference type="EMBL" id="MU006327">
    <property type="protein sequence ID" value="KAF2847328.1"/>
    <property type="molecule type" value="Genomic_DNA"/>
</dbReference>
<keyword evidence="3" id="KW-1185">Reference proteome</keyword>
<dbReference type="Proteomes" id="UP000799423">
    <property type="component" value="Unassembled WGS sequence"/>
</dbReference>
<feature type="region of interest" description="Disordered" evidence="1">
    <location>
        <begin position="511"/>
        <end position="582"/>
    </location>
</feature>
<feature type="compositionally biased region" description="Low complexity" evidence="1">
    <location>
        <begin position="511"/>
        <end position="557"/>
    </location>
</feature>
<organism evidence="2 3">
    <name type="scientific">Plenodomus tracheiphilus IPT5</name>
    <dbReference type="NCBI Taxonomy" id="1408161"/>
    <lineage>
        <taxon>Eukaryota</taxon>
        <taxon>Fungi</taxon>
        <taxon>Dikarya</taxon>
        <taxon>Ascomycota</taxon>
        <taxon>Pezizomycotina</taxon>
        <taxon>Dothideomycetes</taxon>
        <taxon>Pleosporomycetidae</taxon>
        <taxon>Pleosporales</taxon>
        <taxon>Pleosporineae</taxon>
        <taxon>Leptosphaeriaceae</taxon>
        <taxon>Plenodomus</taxon>
    </lineage>
</organism>
<feature type="compositionally biased region" description="Basic and acidic residues" evidence="1">
    <location>
        <begin position="652"/>
        <end position="671"/>
    </location>
</feature>
<dbReference type="AlphaFoldDB" id="A0A6A7AYU5"/>
<sequence length="804" mass="87454">MEIEAPTFNSLNKPQKRALILRDKLRWYDPQHLDSFIEGLANPEPPHYKKINGITKPDLILVKLKDSASHFDLGNVIFPDEDKGILHAYLALEDGKVEMHTEEALSQSDQNINHIAIHGFIASTMVPMFKDKIGLIMARINKFNDVRRAAYNSPTAVPVHIGSGETLSRLQAPKRKPDDGPSPSALKHWKREPNTPVAPHMTNKRLVAGLSSIPVSLKTATFAAIPEQIKIDLFNNIASTAFPNFDNLMIASWNVVSVYSACGSDFPEMHKAVVELKDVLQDFDAAFGAKVSGTPVQYRTDWAGEARSGHIAARAWTSAANLNESRGETGESSRAAAPVLSQQDKDTDMTDQNEGGHLSDAEKDLSAHNILPQDEGSYSDSEFGEDDIPARRPTYPRVRQRHERHKPQIVELSPTRFPQRAHTPKRSIPSHTPSAALSARPTPALTSVQIPISRSAEDSEQSAELIRRRSEWASSQNKIDKTAAKKTQASETKSTALLLHNRSASINAFDTAPRAANPTPNPVASSLLLSRTSPAPTTTSPAPVVSASAASSPSPAVSKRKASGSPAPGVPKKKQQISTLTNPQLQEKFRITRTQILRSWNCLDPDVVPRSYLELHDTLKDELVRRKQVEVSKDGPATRKESSSQQVAGRDGAFDREGKRDEGQDQDRGKELAPANLQQHIQDRTEHRNAEHVEDSVQTERSREVCIHDRTPERTPQRIPSSTTTATLVVPEARPIVKGMFGAYLGKSMLGPKKLGGIAPVAPMFGTSPQKERGGSGDGSGSGSGGGDAGADANADASGEKKGQ</sequence>
<feature type="compositionally biased region" description="Gly residues" evidence="1">
    <location>
        <begin position="776"/>
        <end position="789"/>
    </location>
</feature>
<dbReference type="OrthoDB" id="3795533at2759"/>
<feature type="compositionally biased region" description="Basic and acidic residues" evidence="1">
    <location>
        <begin position="630"/>
        <end position="642"/>
    </location>
</feature>
<protein>
    <submittedName>
        <fullName evidence="2">Uncharacterized protein</fullName>
    </submittedName>
</protein>
<evidence type="ECO:0000313" key="3">
    <source>
        <dbReference type="Proteomes" id="UP000799423"/>
    </source>
</evidence>
<feature type="region of interest" description="Disordered" evidence="1">
    <location>
        <begin position="630"/>
        <end position="673"/>
    </location>
</feature>
<feature type="region of interest" description="Disordered" evidence="1">
    <location>
        <begin position="167"/>
        <end position="198"/>
    </location>
</feature>
<feature type="compositionally biased region" description="Basic and acidic residues" evidence="1">
    <location>
        <begin position="357"/>
        <end position="366"/>
    </location>
</feature>
<gene>
    <name evidence="2" type="ORF">T440DRAFT_212839</name>
</gene>
<feature type="region of interest" description="Disordered" evidence="1">
    <location>
        <begin position="760"/>
        <end position="804"/>
    </location>
</feature>